<feature type="compositionally biased region" description="Basic and acidic residues" evidence="1">
    <location>
        <begin position="479"/>
        <end position="498"/>
    </location>
</feature>
<dbReference type="Proteomes" id="UP000230002">
    <property type="component" value="Unassembled WGS sequence"/>
</dbReference>
<reference evidence="2 3" key="1">
    <citation type="journal article" date="2015" name="Sci. Rep.">
        <title>Chromosome-level genome map provides insights into diverse defense mechanisms in the medicinal fungus Ganoderma sinense.</title>
        <authorList>
            <person name="Zhu Y."/>
            <person name="Xu J."/>
            <person name="Sun C."/>
            <person name="Zhou S."/>
            <person name="Xu H."/>
            <person name="Nelson D.R."/>
            <person name="Qian J."/>
            <person name="Song J."/>
            <person name="Luo H."/>
            <person name="Xiang L."/>
            <person name="Li Y."/>
            <person name="Xu Z."/>
            <person name="Ji A."/>
            <person name="Wang L."/>
            <person name="Lu S."/>
            <person name="Hayward A."/>
            <person name="Sun W."/>
            <person name="Li X."/>
            <person name="Schwartz D.C."/>
            <person name="Wang Y."/>
            <person name="Chen S."/>
        </authorList>
    </citation>
    <scope>NUCLEOTIDE SEQUENCE [LARGE SCALE GENOMIC DNA]</scope>
    <source>
        <strain evidence="2 3">ZZ0214-1</strain>
    </source>
</reference>
<dbReference type="STRING" id="1077348.A0A2G8SNR5"/>
<protein>
    <submittedName>
        <fullName evidence="2">Uncharacterized protein</fullName>
    </submittedName>
</protein>
<dbReference type="AlphaFoldDB" id="A0A2G8SNR5"/>
<evidence type="ECO:0000313" key="2">
    <source>
        <dbReference type="EMBL" id="PIL35389.1"/>
    </source>
</evidence>
<feature type="compositionally biased region" description="Basic and acidic residues" evidence="1">
    <location>
        <begin position="26"/>
        <end position="36"/>
    </location>
</feature>
<organism evidence="2 3">
    <name type="scientific">Ganoderma sinense ZZ0214-1</name>
    <dbReference type="NCBI Taxonomy" id="1077348"/>
    <lineage>
        <taxon>Eukaryota</taxon>
        <taxon>Fungi</taxon>
        <taxon>Dikarya</taxon>
        <taxon>Basidiomycota</taxon>
        <taxon>Agaricomycotina</taxon>
        <taxon>Agaricomycetes</taxon>
        <taxon>Polyporales</taxon>
        <taxon>Polyporaceae</taxon>
        <taxon>Ganoderma</taxon>
    </lineage>
</organism>
<comment type="caution">
    <text evidence="2">The sequence shown here is derived from an EMBL/GenBank/DDBJ whole genome shotgun (WGS) entry which is preliminary data.</text>
</comment>
<accession>A0A2G8SNR5</accession>
<dbReference type="OrthoDB" id="5570013at2759"/>
<evidence type="ECO:0000313" key="3">
    <source>
        <dbReference type="Proteomes" id="UP000230002"/>
    </source>
</evidence>
<feature type="region of interest" description="Disordered" evidence="1">
    <location>
        <begin position="1"/>
        <end position="36"/>
    </location>
</feature>
<name>A0A2G8SNR5_9APHY</name>
<feature type="region of interest" description="Disordered" evidence="1">
    <location>
        <begin position="469"/>
        <end position="498"/>
    </location>
</feature>
<sequence>MPDPGASVTLHEDPNLKPVGPVPAQDSHKDLGALQGEREVLDNDEQPAQSDATELIWPLLLVIAVLLSLVSQQFRPRNLASRSDDIARLHQNLPVGLEDQPVRCIAEVKLIPAPYSWLNNDPPRFHARGSMNIPVSTDIMSFVNMHGDDGCAGAFRVSQTGEPGSEAIVDVDVSYAQPGASNDVRVCRLHRAKHDVGEVFRLGIDTPATDGLDSLSNETRHRALHVDIHLRLPRAHAGSSLPLNIKELHTDLHQYDHLLSTPPSVHFKKLNLSTVLARIESESVSGDVVSLWSTYNGITGAYNISRALTIQTEDGLVNVTAQLHHHGASSDPTSLNITSIENAVFSQVSLHSPSPIAPQGNFSVTATTGHGSINLTFLSAPPAAVLTASVEIVGPDGNWPEMWGEDWDPSYWDPEWDFDPIAPSRATVQVHETFEGAIDLEMREPTAYRPAVVSYADVYAGAEAEVEAEVEGGVEEPEGGDRELDSELGVRGDGSCDARENSAVPDGLDKLLLHAGDGQWNCAHCACMRRVDADPGARDGRAVVGGISWGAERLSDEELRRRGKIIVRTVDSPIILIV</sequence>
<keyword evidence="3" id="KW-1185">Reference proteome</keyword>
<feature type="compositionally biased region" description="Acidic residues" evidence="1">
    <location>
        <begin position="469"/>
        <end position="478"/>
    </location>
</feature>
<gene>
    <name evidence="2" type="ORF">GSI_02115</name>
</gene>
<proteinExistence type="predicted"/>
<dbReference type="EMBL" id="AYKW01000003">
    <property type="protein sequence ID" value="PIL35389.1"/>
    <property type="molecule type" value="Genomic_DNA"/>
</dbReference>
<evidence type="ECO:0000256" key="1">
    <source>
        <dbReference type="SAM" id="MobiDB-lite"/>
    </source>
</evidence>